<keyword evidence="2" id="KW-1185">Reference proteome</keyword>
<protein>
    <submittedName>
        <fullName evidence="1">Uncharacterized protein</fullName>
    </submittedName>
</protein>
<feature type="non-terminal residue" evidence="1">
    <location>
        <position position="1"/>
    </location>
</feature>
<dbReference type="Proteomes" id="UP001381693">
    <property type="component" value="Unassembled WGS sequence"/>
</dbReference>
<dbReference type="EMBL" id="JAXCGZ010005229">
    <property type="protein sequence ID" value="KAK7081341.1"/>
    <property type="molecule type" value="Genomic_DNA"/>
</dbReference>
<dbReference type="AlphaFoldDB" id="A0AAN8XEH0"/>
<sequence length="55" mass="6329">GISMHNQVNDARLQCRETHGVGSRGIRSRGEHGRWKKKSIAQWDYEHTCEASKHV</sequence>
<reference evidence="1 2" key="1">
    <citation type="submission" date="2023-11" db="EMBL/GenBank/DDBJ databases">
        <title>Halocaridina rubra genome assembly.</title>
        <authorList>
            <person name="Smith C."/>
        </authorList>
    </citation>
    <scope>NUCLEOTIDE SEQUENCE [LARGE SCALE GENOMIC DNA]</scope>
    <source>
        <strain evidence="1">EP-1</strain>
        <tissue evidence="1">Whole</tissue>
    </source>
</reference>
<evidence type="ECO:0000313" key="1">
    <source>
        <dbReference type="EMBL" id="KAK7081341.1"/>
    </source>
</evidence>
<evidence type="ECO:0000313" key="2">
    <source>
        <dbReference type="Proteomes" id="UP001381693"/>
    </source>
</evidence>
<feature type="non-terminal residue" evidence="1">
    <location>
        <position position="55"/>
    </location>
</feature>
<gene>
    <name evidence="1" type="ORF">SK128_021958</name>
</gene>
<organism evidence="1 2">
    <name type="scientific">Halocaridina rubra</name>
    <name type="common">Hawaiian red shrimp</name>
    <dbReference type="NCBI Taxonomy" id="373956"/>
    <lineage>
        <taxon>Eukaryota</taxon>
        <taxon>Metazoa</taxon>
        <taxon>Ecdysozoa</taxon>
        <taxon>Arthropoda</taxon>
        <taxon>Crustacea</taxon>
        <taxon>Multicrustacea</taxon>
        <taxon>Malacostraca</taxon>
        <taxon>Eumalacostraca</taxon>
        <taxon>Eucarida</taxon>
        <taxon>Decapoda</taxon>
        <taxon>Pleocyemata</taxon>
        <taxon>Caridea</taxon>
        <taxon>Atyoidea</taxon>
        <taxon>Atyidae</taxon>
        <taxon>Halocaridina</taxon>
    </lineage>
</organism>
<accession>A0AAN8XEH0</accession>
<proteinExistence type="predicted"/>
<comment type="caution">
    <text evidence="1">The sequence shown here is derived from an EMBL/GenBank/DDBJ whole genome shotgun (WGS) entry which is preliminary data.</text>
</comment>
<name>A0AAN8XEH0_HALRR</name>